<comment type="caution">
    <text evidence="9">The sequence shown here is derived from an EMBL/GenBank/DDBJ whole genome shotgun (WGS) entry which is preliminary data.</text>
</comment>
<dbReference type="Pfam" id="PF22148">
    <property type="entry name" value="Fervidolysin_NPro-like"/>
    <property type="match status" value="1"/>
</dbReference>
<name>A0A0F9MFU7_9ZZZZ</name>
<dbReference type="PROSITE" id="PS00138">
    <property type="entry name" value="SUBTILASE_SER"/>
    <property type="match status" value="1"/>
</dbReference>
<evidence type="ECO:0000259" key="7">
    <source>
        <dbReference type="Pfam" id="PF00082"/>
    </source>
</evidence>
<dbReference type="PROSITE" id="PS00137">
    <property type="entry name" value="SUBTILASE_HIS"/>
    <property type="match status" value="1"/>
</dbReference>
<evidence type="ECO:0000256" key="5">
    <source>
        <dbReference type="ARBA" id="ARBA00022801"/>
    </source>
</evidence>
<evidence type="ECO:0000256" key="3">
    <source>
        <dbReference type="ARBA" id="ARBA00022525"/>
    </source>
</evidence>
<dbReference type="GO" id="GO:0006508">
    <property type="term" value="P:proteolysis"/>
    <property type="evidence" value="ECO:0007669"/>
    <property type="project" value="UniProtKB-KW"/>
</dbReference>
<dbReference type="Pfam" id="PF00082">
    <property type="entry name" value="Peptidase_S8"/>
    <property type="match status" value="1"/>
</dbReference>
<dbReference type="InterPro" id="IPR054399">
    <property type="entry name" value="Fervidolysin-like_N_prodom"/>
</dbReference>
<proteinExistence type="inferred from homology"/>
<dbReference type="PANTHER" id="PTHR43806">
    <property type="entry name" value="PEPTIDASE S8"/>
    <property type="match status" value="1"/>
</dbReference>
<evidence type="ECO:0000256" key="4">
    <source>
        <dbReference type="ARBA" id="ARBA00022670"/>
    </source>
</evidence>
<dbReference type="PROSITE" id="PS00136">
    <property type="entry name" value="SUBTILASE_ASP"/>
    <property type="match status" value="1"/>
</dbReference>
<dbReference type="InterPro" id="IPR036852">
    <property type="entry name" value="Peptidase_S8/S53_dom_sf"/>
</dbReference>
<dbReference type="AlphaFoldDB" id="A0A0F9MFU7"/>
<accession>A0A0F9MFU7</accession>
<evidence type="ECO:0000256" key="2">
    <source>
        <dbReference type="ARBA" id="ARBA00011073"/>
    </source>
</evidence>
<evidence type="ECO:0000256" key="1">
    <source>
        <dbReference type="ARBA" id="ARBA00004613"/>
    </source>
</evidence>
<comment type="similarity">
    <text evidence="2">Belongs to the peptidase S8 family.</text>
</comment>
<evidence type="ECO:0000256" key="6">
    <source>
        <dbReference type="ARBA" id="ARBA00022825"/>
    </source>
</evidence>
<comment type="subcellular location">
    <subcellularLocation>
        <location evidence="1">Secreted</location>
    </subcellularLocation>
</comment>
<feature type="domain" description="Peptidase S8/S53" evidence="7">
    <location>
        <begin position="142"/>
        <end position="401"/>
    </location>
</feature>
<dbReference type="InterPro" id="IPR023827">
    <property type="entry name" value="Peptidase_S8_Asp-AS"/>
</dbReference>
<protein>
    <submittedName>
        <fullName evidence="9">Uncharacterized protein</fullName>
    </submittedName>
</protein>
<reference evidence="9" key="1">
    <citation type="journal article" date="2015" name="Nature">
        <title>Complex archaea that bridge the gap between prokaryotes and eukaryotes.</title>
        <authorList>
            <person name="Spang A."/>
            <person name="Saw J.H."/>
            <person name="Jorgensen S.L."/>
            <person name="Zaremba-Niedzwiedzka K."/>
            <person name="Martijn J."/>
            <person name="Lind A.E."/>
            <person name="van Eijk R."/>
            <person name="Schleper C."/>
            <person name="Guy L."/>
            <person name="Ettema T.J."/>
        </authorList>
    </citation>
    <scope>NUCLEOTIDE SEQUENCE</scope>
</reference>
<dbReference type="InterPro" id="IPR000209">
    <property type="entry name" value="Peptidase_S8/S53_dom"/>
</dbReference>
<dbReference type="PROSITE" id="PS51892">
    <property type="entry name" value="SUBTILASE"/>
    <property type="match status" value="1"/>
</dbReference>
<dbReference type="InterPro" id="IPR022398">
    <property type="entry name" value="Peptidase_S8_His-AS"/>
</dbReference>
<keyword evidence="3" id="KW-0964">Secreted</keyword>
<sequence>MSRRLYKVLTLLITISVCAFFILSSISSASEQDVNGEVVVLFKRNTSFTDTLKSVKKAGVRSSRHLKLNSIRLKLIKVKPAQKDKVVERLKDDPKIIAVEPNSIVRAAWVPNDKFYALGSLNARQWNLTRINIAGAWDITRGAGTIVAVLDTGLAKNLKDLNYSKVMKGYDFVKRDRDPADDDGHGSHVTSIIAASTNNSIGIAGVSPDVKILPVKVLDNKGEGTEIELMEGLIYAYEKGANVINLSLDLETSSRALKVILDDIYRDGVVVIGASGNLSKGRVSYPARYRSVIGVGATTYSNTRANYSNYGKMLDVSAPGGDTTQNLNGDSSVDGILGASIGGGSGYFFFDGTSAATPHVSGVAALLYSQGVRGASQIKRAITSSATDLGSPGFDSFYGNGLLNANSALRRPKSSLSVRVSKTRVKYRQRVKVSGKLAPPRKATIYIQAYDAKRERWRTVAKTASKTNGDYAKIVKPAFNTYFRANWNGAGSTLGQQSNEKLVKVKTYMRLRRSRRRIRRGQKVILSGKVKPRYRRKLVAIQMKVGRRWKTITRTRLSRTSMFNKSVKLNRRKRYIFRIYMRSRYHLPSASNLVAVRVL</sequence>
<dbReference type="InterPro" id="IPR023828">
    <property type="entry name" value="Peptidase_S8_Ser-AS"/>
</dbReference>
<dbReference type="CDD" id="cd07484">
    <property type="entry name" value="Peptidases_S8_Thermitase_like"/>
    <property type="match status" value="1"/>
</dbReference>
<dbReference type="PANTHER" id="PTHR43806:SF11">
    <property type="entry name" value="CEREVISIN-RELATED"/>
    <property type="match status" value="1"/>
</dbReference>
<organism evidence="9">
    <name type="scientific">marine sediment metagenome</name>
    <dbReference type="NCBI Taxonomy" id="412755"/>
    <lineage>
        <taxon>unclassified sequences</taxon>
        <taxon>metagenomes</taxon>
        <taxon>ecological metagenomes</taxon>
    </lineage>
</organism>
<gene>
    <name evidence="9" type="ORF">LCGC14_1465160</name>
</gene>
<evidence type="ECO:0000259" key="8">
    <source>
        <dbReference type="Pfam" id="PF22148"/>
    </source>
</evidence>
<dbReference type="Gene3D" id="3.40.50.200">
    <property type="entry name" value="Peptidase S8/S53 domain"/>
    <property type="match status" value="1"/>
</dbReference>
<dbReference type="GO" id="GO:0005576">
    <property type="term" value="C:extracellular region"/>
    <property type="evidence" value="ECO:0007669"/>
    <property type="project" value="UniProtKB-SubCell"/>
</dbReference>
<dbReference type="InterPro" id="IPR015500">
    <property type="entry name" value="Peptidase_S8_subtilisin-rel"/>
</dbReference>
<dbReference type="EMBL" id="LAZR01010246">
    <property type="protein sequence ID" value="KKM68017.1"/>
    <property type="molecule type" value="Genomic_DNA"/>
</dbReference>
<keyword evidence="4" id="KW-0645">Protease</keyword>
<dbReference type="SUPFAM" id="SSF52743">
    <property type="entry name" value="Subtilisin-like"/>
    <property type="match status" value="1"/>
</dbReference>
<evidence type="ECO:0000313" key="9">
    <source>
        <dbReference type="EMBL" id="KKM68017.1"/>
    </source>
</evidence>
<dbReference type="InterPro" id="IPR034084">
    <property type="entry name" value="Thermitase-like_dom"/>
</dbReference>
<keyword evidence="6" id="KW-0720">Serine protease</keyword>
<feature type="domain" description="Fervidolysin-like N-terminal prodomain" evidence="8">
    <location>
        <begin position="34"/>
        <end position="102"/>
    </location>
</feature>
<dbReference type="PRINTS" id="PR00723">
    <property type="entry name" value="SUBTILISIN"/>
</dbReference>
<dbReference type="GO" id="GO:0004252">
    <property type="term" value="F:serine-type endopeptidase activity"/>
    <property type="evidence" value="ECO:0007669"/>
    <property type="project" value="InterPro"/>
</dbReference>
<keyword evidence="5" id="KW-0378">Hydrolase</keyword>
<dbReference type="InterPro" id="IPR050131">
    <property type="entry name" value="Peptidase_S8_subtilisin-like"/>
</dbReference>